<dbReference type="EMBL" id="MGER01000043">
    <property type="protein sequence ID" value="OGL87898.1"/>
    <property type="molecule type" value="Genomic_DNA"/>
</dbReference>
<comment type="caution">
    <text evidence="2">The sequence shown here is derived from an EMBL/GenBank/DDBJ whole genome shotgun (WGS) entry which is preliminary data.</text>
</comment>
<protein>
    <recommendedName>
        <fullName evidence="1">DUF6938 domain-containing protein</fullName>
    </recommendedName>
</protein>
<dbReference type="Pfam" id="PF22053">
    <property type="entry name" value="DUF6938"/>
    <property type="match status" value="1"/>
</dbReference>
<accession>A0A1F7VCM7</accession>
<feature type="domain" description="DUF6938" evidence="1">
    <location>
        <begin position="246"/>
        <end position="399"/>
    </location>
</feature>
<proteinExistence type="predicted"/>
<organism evidence="2 3">
    <name type="scientific">Candidatus Uhrbacteria bacterium RIFCSPLOWO2_02_FULL_49_11</name>
    <dbReference type="NCBI Taxonomy" id="1802409"/>
    <lineage>
        <taxon>Bacteria</taxon>
        <taxon>Candidatus Uhriibacteriota</taxon>
    </lineage>
</organism>
<evidence type="ECO:0000259" key="1">
    <source>
        <dbReference type="Pfam" id="PF22053"/>
    </source>
</evidence>
<dbReference type="Proteomes" id="UP000178264">
    <property type="component" value="Unassembled WGS sequence"/>
</dbReference>
<gene>
    <name evidence="2" type="ORF">A3I42_00180</name>
</gene>
<evidence type="ECO:0000313" key="2">
    <source>
        <dbReference type="EMBL" id="OGL87898.1"/>
    </source>
</evidence>
<dbReference type="InterPro" id="IPR054218">
    <property type="entry name" value="DUF6938"/>
</dbReference>
<dbReference type="AlphaFoldDB" id="A0A1F7VCM7"/>
<sequence length="429" mass="49435">MSYNKAWIVAVDMGYGHQRAAYPLKQYAYGGEIVNANRYPGIPQKDKKIWQQGQEVYEFMSRFKKVPVLGEVAWDLYDQFQEIDPFYPKRDLSKPTIQLKSTYSLIRKKRWGEHFIRRLARRPLPFLSTFFIPAYQAEEFNYPGDIYIVVCDADISRAWAPLLPSRSRIKYLAPTERVVERLKLYGVSADQIILTGFPLPHENRGAHNSVVKADLAERLVNLDPKRVYCRKYHRTIREHVGALPKRTKHPLTIMFAVGGAGAQRDLGLTIAESFYHELSDDHTRLVLVAGIHNDVSRYFREGIARLGMRKALMKGSIEIIFAAEREEYFKKFNASLRTTDILWTKPSELVFYAGLGIPIICSDPIGSQEFFNRRWVREVGAGTKQLNPRYAAEWIKDLLNEGWFAEAAMQGYLDIEQEGVEKIEKAVFG</sequence>
<name>A0A1F7VCM7_9BACT</name>
<reference evidence="2 3" key="1">
    <citation type="journal article" date="2016" name="Nat. Commun.">
        <title>Thousands of microbial genomes shed light on interconnected biogeochemical processes in an aquifer system.</title>
        <authorList>
            <person name="Anantharaman K."/>
            <person name="Brown C.T."/>
            <person name="Hug L.A."/>
            <person name="Sharon I."/>
            <person name="Castelle C.J."/>
            <person name="Probst A.J."/>
            <person name="Thomas B.C."/>
            <person name="Singh A."/>
            <person name="Wilkins M.J."/>
            <person name="Karaoz U."/>
            <person name="Brodie E.L."/>
            <person name="Williams K.H."/>
            <person name="Hubbard S.S."/>
            <person name="Banfield J.F."/>
        </authorList>
    </citation>
    <scope>NUCLEOTIDE SEQUENCE [LARGE SCALE GENOMIC DNA]</scope>
</reference>
<evidence type="ECO:0000313" key="3">
    <source>
        <dbReference type="Proteomes" id="UP000178264"/>
    </source>
</evidence>